<dbReference type="Gene3D" id="3.30.40.10">
    <property type="entry name" value="Zinc/RING finger domain, C3HC4 (zinc finger)"/>
    <property type="match status" value="1"/>
</dbReference>
<name>A0A1J7IS17_LUPAN</name>
<dbReference type="Proteomes" id="UP000188354">
    <property type="component" value="Chromosome LG02"/>
</dbReference>
<protein>
    <recommendedName>
        <fullName evidence="5">Plus3 domain-containing protein</fullName>
    </recommendedName>
</protein>
<dbReference type="PANTHER" id="PTHR46851">
    <property type="entry name" value="OS01G0884500 PROTEIN"/>
    <property type="match status" value="1"/>
</dbReference>
<gene>
    <name evidence="6" type="ORF">TanjilG_06773</name>
</gene>
<dbReference type="SMART" id="SM00249">
    <property type="entry name" value="PHD"/>
    <property type="match status" value="1"/>
</dbReference>
<dbReference type="InterPro" id="IPR013083">
    <property type="entry name" value="Znf_RING/FYVE/PHD"/>
</dbReference>
<evidence type="ECO:0000256" key="1">
    <source>
        <dbReference type="ARBA" id="ARBA00022723"/>
    </source>
</evidence>
<dbReference type="PROSITE" id="PS01359">
    <property type="entry name" value="ZF_PHD_1"/>
    <property type="match status" value="1"/>
</dbReference>
<dbReference type="PROSITE" id="PS51360">
    <property type="entry name" value="PLUS3"/>
    <property type="match status" value="1"/>
</dbReference>
<dbReference type="InterPro" id="IPR055198">
    <property type="entry name" value="NSD_PHD"/>
</dbReference>
<dbReference type="EMBL" id="CM007362">
    <property type="protein sequence ID" value="OIW17195.1"/>
    <property type="molecule type" value="Genomic_DNA"/>
</dbReference>
<evidence type="ECO:0000259" key="5">
    <source>
        <dbReference type="PROSITE" id="PS51360"/>
    </source>
</evidence>
<dbReference type="GO" id="GO:0003677">
    <property type="term" value="F:DNA binding"/>
    <property type="evidence" value="ECO:0007669"/>
    <property type="project" value="InterPro"/>
</dbReference>
<dbReference type="STRING" id="3871.A0A1J7IS17"/>
<evidence type="ECO:0000256" key="3">
    <source>
        <dbReference type="ARBA" id="ARBA00022833"/>
    </source>
</evidence>
<dbReference type="PANTHER" id="PTHR46851:SF11">
    <property type="entry name" value="GYF DOMAIN-CONTAINING PROTEIN"/>
    <property type="match status" value="1"/>
</dbReference>
<reference evidence="6 7" key="1">
    <citation type="journal article" date="2017" name="Plant Biotechnol. J.">
        <title>A comprehensive draft genome sequence for lupin (Lupinus angustifolius), an emerging health food: insights into plant-microbe interactions and legume evolution.</title>
        <authorList>
            <person name="Hane J.K."/>
            <person name="Ming Y."/>
            <person name="Kamphuis L.G."/>
            <person name="Nelson M.N."/>
            <person name="Garg G."/>
            <person name="Atkins C.A."/>
            <person name="Bayer P.E."/>
            <person name="Bravo A."/>
            <person name="Bringans S."/>
            <person name="Cannon S."/>
            <person name="Edwards D."/>
            <person name="Foley R."/>
            <person name="Gao L.L."/>
            <person name="Harrison M.J."/>
            <person name="Huang W."/>
            <person name="Hurgobin B."/>
            <person name="Li S."/>
            <person name="Liu C.W."/>
            <person name="McGrath A."/>
            <person name="Morahan G."/>
            <person name="Murray J."/>
            <person name="Weller J."/>
            <person name="Jian J."/>
            <person name="Singh K.B."/>
        </authorList>
    </citation>
    <scope>NUCLEOTIDE SEQUENCE [LARGE SCALE GENOMIC DNA]</scope>
    <source>
        <strain evidence="7">cv. Tanjil</strain>
        <tissue evidence="6">Whole plant</tissue>
    </source>
</reference>
<feature type="domain" description="Plus3" evidence="5">
    <location>
        <begin position="238"/>
        <end position="346"/>
    </location>
</feature>
<dbReference type="OMA" id="WIEREFI"/>
<keyword evidence="1" id="KW-0479">Metal-binding</keyword>
<keyword evidence="7" id="KW-1185">Reference proteome</keyword>
<dbReference type="InterPro" id="IPR036128">
    <property type="entry name" value="Plus3-like_sf"/>
</dbReference>
<feature type="region of interest" description="Disordered" evidence="4">
    <location>
        <begin position="182"/>
        <end position="223"/>
    </location>
</feature>
<dbReference type="Pfam" id="PF03126">
    <property type="entry name" value="Plus-3"/>
    <property type="match status" value="1"/>
</dbReference>
<dbReference type="Gene3D" id="3.90.70.200">
    <property type="entry name" value="Plus-3 domain"/>
    <property type="match status" value="1"/>
</dbReference>
<evidence type="ECO:0000313" key="7">
    <source>
        <dbReference type="Proteomes" id="UP000188354"/>
    </source>
</evidence>
<dbReference type="SUPFAM" id="SSF159042">
    <property type="entry name" value="Plus3-like"/>
    <property type="match status" value="1"/>
</dbReference>
<evidence type="ECO:0000313" key="6">
    <source>
        <dbReference type="EMBL" id="OIW17195.1"/>
    </source>
</evidence>
<dbReference type="InterPro" id="IPR019786">
    <property type="entry name" value="Zinc_finger_PHD-type_CS"/>
</dbReference>
<organism evidence="6 7">
    <name type="scientific">Lupinus angustifolius</name>
    <name type="common">Narrow-leaved blue lupine</name>
    <dbReference type="NCBI Taxonomy" id="3871"/>
    <lineage>
        <taxon>Eukaryota</taxon>
        <taxon>Viridiplantae</taxon>
        <taxon>Streptophyta</taxon>
        <taxon>Embryophyta</taxon>
        <taxon>Tracheophyta</taxon>
        <taxon>Spermatophyta</taxon>
        <taxon>Magnoliopsida</taxon>
        <taxon>eudicotyledons</taxon>
        <taxon>Gunneridae</taxon>
        <taxon>Pentapetalae</taxon>
        <taxon>rosids</taxon>
        <taxon>fabids</taxon>
        <taxon>Fabales</taxon>
        <taxon>Fabaceae</taxon>
        <taxon>Papilionoideae</taxon>
        <taxon>50 kb inversion clade</taxon>
        <taxon>genistoids sensu lato</taxon>
        <taxon>core genistoids</taxon>
        <taxon>Genisteae</taxon>
        <taxon>Lupinus</taxon>
    </lineage>
</organism>
<feature type="compositionally biased region" description="Basic and acidic residues" evidence="4">
    <location>
        <begin position="184"/>
        <end position="196"/>
    </location>
</feature>
<dbReference type="Pfam" id="PF22908">
    <property type="entry name" value="PHD_NSD"/>
    <property type="match status" value="1"/>
</dbReference>
<sequence>MSKRVKKTNVPKQPQEPEDWCFECKDGGNVVVCDHGNCGKVYHPHCIDQDESLSEVKTWVCGWHYCITCRDLAKYYCLGCANGSLCDKCIDDSKLTVIKRRKGLCSVCSELVLIIEQKLEQDSEGNKLSMNDRETYECLFKEYWEIVKGKEKLTGSDVLAALDNSKKDKSFLFESDSSEDEKEKEELISSDSDKGRTYKRKTIRRKKSKGKERKPSSSRGRSVLKKGHFCVKPRYHASVNAKNINLIYLKESLVQELSKEPESFTNKVVGAFVRVKMDPKDTKQKNSHQLVKVIGVLNDETSNGILFQVSNRANAIPISKISNNDFTAEEVQEKAILLHEDVTKHV</sequence>
<dbReference type="InterPro" id="IPR001965">
    <property type="entry name" value="Znf_PHD"/>
</dbReference>
<dbReference type="AlphaFoldDB" id="A0A1J7IS17"/>
<proteinExistence type="predicted"/>
<evidence type="ECO:0000256" key="4">
    <source>
        <dbReference type="SAM" id="MobiDB-lite"/>
    </source>
</evidence>
<dbReference type="CDD" id="cd15568">
    <property type="entry name" value="PHD5_NSD"/>
    <property type="match status" value="1"/>
</dbReference>
<accession>A0A1J7IS17</accession>
<dbReference type="InterPro" id="IPR004343">
    <property type="entry name" value="Plus-3_dom"/>
</dbReference>
<dbReference type="GO" id="GO:0008270">
    <property type="term" value="F:zinc ion binding"/>
    <property type="evidence" value="ECO:0007669"/>
    <property type="project" value="UniProtKB-KW"/>
</dbReference>
<dbReference type="SMART" id="SM00719">
    <property type="entry name" value="Plus3"/>
    <property type="match status" value="1"/>
</dbReference>
<dbReference type="Gramene" id="OIW17195">
    <property type="protein sequence ID" value="OIW17195"/>
    <property type="gene ID" value="TanjilG_06773"/>
</dbReference>
<dbReference type="InterPro" id="IPR011011">
    <property type="entry name" value="Znf_FYVE_PHD"/>
</dbReference>
<keyword evidence="2" id="KW-0863">Zinc-finger</keyword>
<dbReference type="SUPFAM" id="SSF57903">
    <property type="entry name" value="FYVE/PHD zinc finger"/>
    <property type="match status" value="1"/>
</dbReference>
<evidence type="ECO:0000256" key="2">
    <source>
        <dbReference type="ARBA" id="ARBA00022771"/>
    </source>
</evidence>
<feature type="compositionally biased region" description="Basic residues" evidence="4">
    <location>
        <begin position="197"/>
        <end position="212"/>
    </location>
</feature>
<keyword evidence="3" id="KW-0862">Zinc</keyword>
<dbReference type="InterPro" id="IPR045894">
    <property type="entry name" value="At5g08430-like"/>
</dbReference>